<dbReference type="InterPro" id="IPR010488">
    <property type="entry name" value="Zeta_toxin_domain"/>
</dbReference>
<keyword evidence="2" id="KW-0067">ATP-binding</keyword>
<dbReference type="OrthoDB" id="9792687at2"/>
<reference evidence="5" key="1">
    <citation type="submission" date="2013-01" db="EMBL/GenBank/DDBJ databases">
        <title>Genome draft of Hydrogenophaga taeniospiralis 2K1.</title>
        <authorList>
            <person name="Gomila M."/>
            <person name="Lalucat J."/>
        </authorList>
    </citation>
    <scope>NUCLEOTIDE SEQUENCE</scope>
    <source>
        <strain evidence="5">CCUG 15921</strain>
    </source>
</reference>
<feature type="compositionally biased region" description="Polar residues" evidence="3">
    <location>
        <begin position="771"/>
        <end position="781"/>
    </location>
</feature>
<dbReference type="GO" id="GO:0005524">
    <property type="term" value="F:ATP binding"/>
    <property type="evidence" value="ECO:0007669"/>
    <property type="project" value="UniProtKB-KW"/>
</dbReference>
<keyword evidence="6" id="KW-1185">Reference proteome</keyword>
<proteinExistence type="predicted"/>
<feature type="domain" description="Zeta toxin" evidence="4">
    <location>
        <begin position="28"/>
        <end position="209"/>
    </location>
</feature>
<feature type="compositionally biased region" description="Polar residues" evidence="3">
    <location>
        <begin position="646"/>
        <end position="655"/>
    </location>
</feature>
<evidence type="ECO:0000313" key="5">
    <source>
        <dbReference type="EMBL" id="MDG5977762.1"/>
    </source>
</evidence>
<dbReference type="Gene3D" id="3.40.50.300">
    <property type="entry name" value="P-loop containing nucleotide triphosphate hydrolases"/>
    <property type="match status" value="1"/>
</dbReference>
<keyword evidence="1" id="KW-0547">Nucleotide-binding</keyword>
<dbReference type="SUPFAM" id="SSF52540">
    <property type="entry name" value="P-loop containing nucleoside triphosphate hydrolases"/>
    <property type="match status" value="1"/>
</dbReference>
<name>A0A9X4S9M1_9BURK</name>
<dbReference type="Proteomes" id="UP001152876">
    <property type="component" value="Unassembled WGS sequence"/>
</dbReference>
<evidence type="ECO:0000256" key="3">
    <source>
        <dbReference type="SAM" id="MobiDB-lite"/>
    </source>
</evidence>
<feature type="compositionally biased region" description="Low complexity" evidence="3">
    <location>
        <begin position="782"/>
        <end position="794"/>
    </location>
</feature>
<evidence type="ECO:0000256" key="1">
    <source>
        <dbReference type="ARBA" id="ARBA00022741"/>
    </source>
</evidence>
<gene>
    <name evidence="5" type="ORF">H010_21091</name>
</gene>
<feature type="region of interest" description="Disordered" evidence="3">
    <location>
        <begin position="768"/>
        <end position="800"/>
    </location>
</feature>
<comment type="caution">
    <text evidence="5">The sequence shown here is derived from an EMBL/GenBank/DDBJ whole genome shotgun (WGS) entry which is preliminary data.</text>
</comment>
<dbReference type="AlphaFoldDB" id="A0A9X4S9M1"/>
<evidence type="ECO:0000259" key="4">
    <source>
        <dbReference type="Pfam" id="PF06414"/>
    </source>
</evidence>
<evidence type="ECO:0000313" key="6">
    <source>
        <dbReference type="Proteomes" id="UP001152876"/>
    </source>
</evidence>
<evidence type="ECO:0000256" key="2">
    <source>
        <dbReference type="ARBA" id="ARBA00022840"/>
    </source>
</evidence>
<organism evidence="5 6">
    <name type="scientific">Hydrogenophaga taeniospiralis CCUG 15921</name>
    <dbReference type="NCBI Taxonomy" id="1281780"/>
    <lineage>
        <taxon>Bacteria</taxon>
        <taxon>Pseudomonadati</taxon>
        <taxon>Pseudomonadota</taxon>
        <taxon>Betaproteobacteria</taxon>
        <taxon>Burkholderiales</taxon>
        <taxon>Comamonadaceae</taxon>
        <taxon>Hydrogenophaga</taxon>
    </lineage>
</organism>
<dbReference type="Pfam" id="PF06414">
    <property type="entry name" value="Zeta_toxin"/>
    <property type="match status" value="1"/>
</dbReference>
<protein>
    <recommendedName>
        <fullName evidence="4">Zeta toxin domain-containing protein</fullName>
    </recommendedName>
</protein>
<sequence>MAHDYPKIDPTLHQQIFNDKILQDSDYQGVTPQERPRAIIMAGQPGAGKGSLVKAASAELGGNVVTVDPDELRGFHPRAHGLRQQHPYTWSGQTHGDASQWATELRDAAIGERKNIILDTTTPRTDVIKDLQAKGYDVEVRAIASHRIESELGVDQRFTRQLFDEGYGRYVPSGVRDNVYQQLPSQLDAVARETGTPIRIYDREGQLHHDSGTQPKVLPSQALEAAREGRMGFIRVAELERSIHDQRRLHSELPERLPNAKVNAQTTTTLLQERQAQAVEKGLGNLATDARSANMAGATRSMGKGLGIAGTAYGVYQGVNDTRDAIDQARSNREQWVRGGEAGADVAARGTVTGLAGAGGGALGAAGGVLTSPVTGPVGPITGGIVVGGAAGVLADKAYEDSRLQQFSKALGREVGQLGYDYVSREGRLLRQVNGLREDLAAETDPAQRAKLETRLSEASEKFATEAERNGRFFEGKTGVENAWEKTHAQYPRLDKDDVTEALARHIDAGKRPGEAASAAYSDALHEKYPRVRPHQPQENYRAMGSEQLLEKHQHHTAQMVEDKRRVLELAGQKDSRNHLDAGWPQALAEQRQAQRVQDGLNRFWKDTGHVSAIRAALKERGIAAPELPEALQKSPAQGGPATPAQDASRQQQPQDHGPAATAPDGSQPPGAAIHSQSPQQAQHAGLAHAQLGPQLAARGHGPEQIERVCAAAVAHAQQHAHRGAVQAFHLSRDAQLVAVVQERAPMSEFRVDSALHQSADQHLERAHALAQSQAQVQAGDQPQAQSLQPAAPATARLRA</sequence>
<dbReference type="RefSeq" id="WP_068174771.1">
    <property type="nucleotide sequence ID" value="NZ_AOGK01000025.1"/>
</dbReference>
<dbReference type="InterPro" id="IPR027417">
    <property type="entry name" value="P-loop_NTPase"/>
</dbReference>
<dbReference type="GO" id="GO:0016301">
    <property type="term" value="F:kinase activity"/>
    <property type="evidence" value="ECO:0007669"/>
    <property type="project" value="InterPro"/>
</dbReference>
<dbReference type="EMBL" id="AOGK01000025">
    <property type="protein sequence ID" value="MDG5977762.1"/>
    <property type="molecule type" value="Genomic_DNA"/>
</dbReference>
<accession>A0A9X4S9M1</accession>
<feature type="region of interest" description="Disordered" evidence="3">
    <location>
        <begin position="631"/>
        <end position="687"/>
    </location>
</feature>